<dbReference type="SUPFAM" id="SSF54826">
    <property type="entry name" value="Enolase N-terminal domain-like"/>
    <property type="match status" value="1"/>
</dbReference>
<keyword evidence="6" id="KW-1185">Reference proteome</keyword>
<sequence length="365" mass="38693">MRVSVPLGTVRARAYTVPTDAPEADGTFSWSETTLVVVTVDGGGQRGLGYTYAAAPVAALVTGPLAEAIAGQHAFDIPLCHRLMVNAVRNNGRSGLAGTAISALDAALWDLKAKLLGLPLAALLGRARDAVPIYGSGGFTSYNDEQLTRQLRAWVEQDGCRAVKMKIGSHPADDPRRVRVAKAAIGEAALFVDANGACSVKSALHLAHQFAAEAGVAWFEEPVSSDDLDGLAQVRDAAPACMDVAAGEYAFTIDDIHHMLKRRAVDVQQADASRCGGITGFLAAGTLCDAHHIDLSGHCAPALHLHAACAVPRLRHLEWFHDHVRIERMLFDGAPVPKDGAVAPDLTRPGLGLEFKHQDAEPYAR</sequence>
<dbReference type="InterPro" id="IPR029065">
    <property type="entry name" value="Enolase_C-like"/>
</dbReference>
<evidence type="ECO:0000313" key="6">
    <source>
        <dbReference type="Proteomes" id="UP001589865"/>
    </source>
</evidence>
<feature type="domain" description="Mandelate racemase/muconate lactonizing enzyme C-terminal" evidence="4">
    <location>
        <begin position="144"/>
        <end position="241"/>
    </location>
</feature>
<evidence type="ECO:0000259" key="4">
    <source>
        <dbReference type="SMART" id="SM00922"/>
    </source>
</evidence>
<organism evidence="5 6">
    <name type="scientific">Roseomonas elaeocarpi</name>
    <dbReference type="NCBI Taxonomy" id="907779"/>
    <lineage>
        <taxon>Bacteria</taxon>
        <taxon>Pseudomonadati</taxon>
        <taxon>Pseudomonadota</taxon>
        <taxon>Alphaproteobacteria</taxon>
        <taxon>Acetobacterales</taxon>
        <taxon>Roseomonadaceae</taxon>
        <taxon>Roseomonas</taxon>
    </lineage>
</organism>
<evidence type="ECO:0000256" key="1">
    <source>
        <dbReference type="ARBA" id="ARBA00001946"/>
    </source>
</evidence>
<dbReference type="RefSeq" id="WP_377042947.1">
    <property type="nucleotide sequence ID" value="NZ_JBHLUN010000002.1"/>
</dbReference>
<gene>
    <name evidence="5" type="ORF">ACFFGY_03265</name>
</gene>
<keyword evidence="3" id="KW-0460">Magnesium</keyword>
<evidence type="ECO:0000313" key="5">
    <source>
        <dbReference type="EMBL" id="MFC0407252.1"/>
    </source>
</evidence>
<dbReference type="PANTHER" id="PTHR13794">
    <property type="entry name" value="ENOLASE SUPERFAMILY, MANDELATE RACEMASE"/>
    <property type="match status" value="1"/>
</dbReference>
<dbReference type="InterPro" id="IPR013342">
    <property type="entry name" value="Mandelate_racemase_C"/>
</dbReference>
<dbReference type="InterPro" id="IPR013341">
    <property type="entry name" value="Mandelate_racemase_N_dom"/>
</dbReference>
<proteinExistence type="predicted"/>
<dbReference type="SUPFAM" id="SSF51604">
    <property type="entry name" value="Enolase C-terminal domain-like"/>
    <property type="match status" value="1"/>
</dbReference>
<accession>A0ABV6JPL6</accession>
<dbReference type="Proteomes" id="UP001589865">
    <property type="component" value="Unassembled WGS sequence"/>
</dbReference>
<protein>
    <submittedName>
        <fullName evidence="5">Enolase C-terminal domain-like protein</fullName>
    </submittedName>
</protein>
<dbReference type="InterPro" id="IPR046945">
    <property type="entry name" value="RHMD-like"/>
</dbReference>
<name>A0ABV6JPL6_9PROT</name>
<comment type="cofactor">
    <cofactor evidence="1">
        <name>Mg(2+)</name>
        <dbReference type="ChEBI" id="CHEBI:18420"/>
    </cofactor>
</comment>
<dbReference type="Pfam" id="PF13378">
    <property type="entry name" value="MR_MLE_C"/>
    <property type="match status" value="1"/>
</dbReference>
<dbReference type="EMBL" id="JBHLUN010000002">
    <property type="protein sequence ID" value="MFC0407252.1"/>
    <property type="molecule type" value="Genomic_DNA"/>
</dbReference>
<dbReference type="InterPro" id="IPR036849">
    <property type="entry name" value="Enolase-like_C_sf"/>
</dbReference>
<keyword evidence="2" id="KW-0479">Metal-binding</keyword>
<dbReference type="PANTHER" id="PTHR13794:SF58">
    <property type="entry name" value="MITOCHONDRIAL ENOLASE SUPERFAMILY MEMBER 1"/>
    <property type="match status" value="1"/>
</dbReference>
<dbReference type="InterPro" id="IPR018110">
    <property type="entry name" value="Mandel_Rmase/mucon_lact_enz_CS"/>
</dbReference>
<dbReference type="PROSITE" id="PS00908">
    <property type="entry name" value="MR_MLE_1"/>
    <property type="match status" value="1"/>
</dbReference>
<dbReference type="CDD" id="cd03328">
    <property type="entry name" value="MR_like_3"/>
    <property type="match status" value="1"/>
</dbReference>
<dbReference type="Gene3D" id="3.30.390.10">
    <property type="entry name" value="Enolase-like, N-terminal domain"/>
    <property type="match status" value="1"/>
</dbReference>
<dbReference type="InterPro" id="IPR029017">
    <property type="entry name" value="Enolase-like_N"/>
</dbReference>
<dbReference type="SFLD" id="SFLDS00001">
    <property type="entry name" value="Enolase"/>
    <property type="match status" value="1"/>
</dbReference>
<evidence type="ECO:0000256" key="3">
    <source>
        <dbReference type="ARBA" id="ARBA00022842"/>
    </source>
</evidence>
<comment type="caution">
    <text evidence="5">The sequence shown here is derived from an EMBL/GenBank/DDBJ whole genome shotgun (WGS) entry which is preliminary data.</text>
</comment>
<evidence type="ECO:0000256" key="2">
    <source>
        <dbReference type="ARBA" id="ARBA00022723"/>
    </source>
</evidence>
<dbReference type="SFLD" id="SFLDG00179">
    <property type="entry name" value="mandelate_racemase"/>
    <property type="match status" value="1"/>
</dbReference>
<dbReference type="SMART" id="SM00922">
    <property type="entry name" value="MR_MLE"/>
    <property type="match status" value="1"/>
</dbReference>
<dbReference type="Pfam" id="PF02746">
    <property type="entry name" value="MR_MLE_N"/>
    <property type="match status" value="1"/>
</dbReference>
<reference evidence="5 6" key="1">
    <citation type="submission" date="2024-09" db="EMBL/GenBank/DDBJ databases">
        <authorList>
            <person name="Sun Q."/>
            <person name="Mori K."/>
        </authorList>
    </citation>
    <scope>NUCLEOTIDE SEQUENCE [LARGE SCALE GENOMIC DNA]</scope>
    <source>
        <strain evidence="5 6">TBRC 5777</strain>
    </source>
</reference>
<dbReference type="Gene3D" id="3.20.20.120">
    <property type="entry name" value="Enolase-like C-terminal domain"/>
    <property type="match status" value="1"/>
</dbReference>